<reference evidence="2" key="2">
    <citation type="submission" date="2022-03" db="EMBL/GenBank/DDBJ databases">
        <title>Genome Encyclopedia of Bacteria and Archaea VI: Functional Genomics of Type Strains.</title>
        <authorList>
            <person name="Whitman W."/>
        </authorList>
    </citation>
    <scope>NUCLEOTIDE SEQUENCE</scope>
    <source>
        <strain evidence="2">HSC-15S17</strain>
    </source>
</reference>
<evidence type="ECO:0000313" key="4">
    <source>
        <dbReference type="Proteomes" id="UP001162889"/>
    </source>
</evidence>
<dbReference type="PANTHER" id="PTHR40266:SF2">
    <property type="entry name" value="TOXIN HIGB-1"/>
    <property type="match status" value="1"/>
</dbReference>
<dbReference type="EMBL" id="JALJZU010000010">
    <property type="protein sequence ID" value="MCP2011183.1"/>
    <property type="molecule type" value="Genomic_DNA"/>
</dbReference>
<dbReference type="EMBL" id="JAHTGR010000005">
    <property type="protein sequence ID" value="MBV6321713.1"/>
    <property type="molecule type" value="Genomic_DNA"/>
</dbReference>
<comment type="caution">
    <text evidence="1">The sequence shown here is derived from an EMBL/GenBank/DDBJ whole genome shotgun (WGS) entry which is preliminary data.</text>
</comment>
<evidence type="ECO:0000313" key="2">
    <source>
        <dbReference type="EMBL" id="MCP2011183.1"/>
    </source>
</evidence>
<dbReference type="PANTHER" id="PTHR40266">
    <property type="entry name" value="TOXIN HIGB-1"/>
    <property type="match status" value="1"/>
</dbReference>
<dbReference type="Proteomes" id="UP001162889">
    <property type="component" value="Unassembled WGS sequence"/>
</dbReference>
<proteinExistence type="predicted"/>
<gene>
    <name evidence="1" type="ORF">KVP70_12250</name>
    <name evidence="2" type="ORF">L1274_004929</name>
</gene>
<dbReference type="AlphaFoldDB" id="A0AA41HDB1"/>
<sequence length="92" mass="10580">MIISIRHKGLRKFFADGDHRGIPAEFASRIERFLDRLDSCIKPEDMNIPGSKFHQLKGGRKDCDAVSVSGNWRITFKFDGENVVEVDLEDYH</sequence>
<protein>
    <submittedName>
        <fullName evidence="2">Proteic killer suppression protein</fullName>
    </submittedName>
    <submittedName>
        <fullName evidence="1">Type II toxin-antitoxin system RelE/ParE family toxin</fullName>
    </submittedName>
</protein>
<evidence type="ECO:0000313" key="3">
    <source>
        <dbReference type="Proteomes" id="UP001155901"/>
    </source>
</evidence>
<accession>A0AA41HDB1</accession>
<dbReference type="Proteomes" id="UP001155901">
    <property type="component" value="Unassembled WGS sequence"/>
</dbReference>
<dbReference type="Pfam" id="PF05015">
    <property type="entry name" value="HigB-like_toxin"/>
    <property type="match status" value="1"/>
</dbReference>
<name>A0AA41HDB1_9BURK</name>
<reference evidence="1" key="1">
    <citation type="submission" date="2021-07" db="EMBL/GenBank/DDBJ databases">
        <title>Characterization of violacein-producing bacteria and related species.</title>
        <authorList>
            <person name="Wilson H.S."/>
            <person name="De Leon M.E."/>
        </authorList>
    </citation>
    <scope>NUCLEOTIDE SEQUENCE</scope>
    <source>
        <strain evidence="1">HSC-15S17</strain>
    </source>
</reference>
<evidence type="ECO:0000313" key="1">
    <source>
        <dbReference type="EMBL" id="MBV6321713.1"/>
    </source>
</evidence>
<dbReference type="InterPro" id="IPR007711">
    <property type="entry name" value="HigB-1"/>
</dbReference>
<keyword evidence="4" id="KW-1185">Reference proteome</keyword>
<organism evidence="1 3">
    <name type="scientific">Duganella violaceipulchra</name>
    <dbReference type="NCBI Taxonomy" id="2849652"/>
    <lineage>
        <taxon>Bacteria</taxon>
        <taxon>Pseudomonadati</taxon>
        <taxon>Pseudomonadota</taxon>
        <taxon>Betaproteobacteria</taxon>
        <taxon>Burkholderiales</taxon>
        <taxon>Oxalobacteraceae</taxon>
        <taxon>Telluria group</taxon>
        <taxon>Duganella</taxon>
    </lineage>
</organism>
<dbReference type="RefSeq" id="WP_217942493.1">
    <property type="nucleotide sequence ID" value="NZ_JAHTGR010000005.1"/>
</dbReference>